<evidence type="ECO:0000256" key="4">
    <source>
        <dbReference type="SAM" id="SignalP"/>
    </source>
</evidence>
<dbReference type="InterPro" id="IPR030678">
    <property type="entry name" value="Peptide/Ni-bd"/>
</dbReference>
<dbReference type="PIRSF" id="PIRSF002741">
    <property type="entry name" value="MppA"/>
    <property type="match status" value="1"/>
</dbReference>
<dbReference type="SUPFAM" id="SSF53850">
    <property type="entry name" value="Periplasmic binding protein-like II"/>
    <property type="match status" value="1"/>
</dbReference>
<dbReference type="Pfam" id="PF00496">
    <property type="entry name" value="SBP_bac_5"/>
    <property type="match status" value="1"/>
</dbReference>
<protein>
    <recommendedName>
        <fullName evidence="5">Solute-binding protein family 5 domain-containing protein</fullName>
    </recommendedName>
</protein>
<dbReference type="CDD" id="cd08514">
    <property type="entry name" value="PBP2_AppA_like"/>
    <property type="match status" value="1"/>
</dbReference>
<dbReference type="Gene3D" id="3.90.76.10">
    <property type="entry name" value="Dipeptide-binding Protein, Domain 1"/>
    <property type="match status" value="1"/>
</dbReference>
<dbReference type="EMBL" id="CP062796">
    <property type="protein sequence ID" value="QUL98682.1"/>
    <property type="molecule type" value="Genomic_DNA"/>
</dbReference>
<evidence type="ECO:0000313" key="6">
    <source>
        <dbReference type="EMBL" id="QUL98682.1"/>
    </source>
</evidence>
<feature type="signal peptide" evidence="4">
    <location>
        <begin position="1"/>
        <end position="21"/>
    </location>
</feature>
<dbReference type="AlphaFoldDB" id="A0AAT9LC56"/>
<keyword evidence="3 4" id="KW-0732">Signal</keyword>
<dbReference type="InterPro" id="IPR000914">
    <property type="entry name" value="SBP_5_dom"/>
</dbReference>
<organism evidence="6">
    <name type="scientific">Candidatus Fermentithermobacillus carboniphilus</name>
    <dbReference type="NCBI Taxonomy" id="3085328"/>
    <lineage>
        <taxon>Bacteria</taxon>
        <taxon>Bacillati</taxon>
        <taxon>Bacillota</taxon>
        <taxon>Candidatus Fermentithermobacillia</taxon>
        <taxon>Candidatus Fermentithermobacillales</taxon>
        <taxon>Candidatus Fermentithermobacillaceae</taxon>
        <taxon>Candidatus Fermentithermobacillus</taxon>
    </lineage>
</organism>
<sequence>MYRKLASLVAVILTIAVFVTGCGSGTGQGKEGTGEKPTKGGQIVYGMTGDPVIFNPILATDTPSAFINERVYSGLVRANEKLELIPNLAEKWEFSDDGLVWTFHLKKNVYWHDGTKFTSADVKFTYEAIKHPDYTGVRRTDFKPITKIEAPDDYTVKLYLDKPYAPLLSKLTIGIIPKHIFESTPIAKMKENPANMNPIGTGPYKFKEWQKGQYILLEANDKYFEEGPYIEKVIVKFYQDEQVMLAALEKGDIDYMGSIPADEIARMEEKYSDRFVFKELPTNGYDYIGLKQTNPIFKDKRVRQALMYGLNREQIVKDVLKGYGTVMNANIPPVSWAYAGDVLNQYPYNPEKAKQLLEEAGWKPGPDGIRVKDGQRLSFKVLTASGNKEREAALLIAQQNWKEIGVEAIPEYIEWSVLCSQYLDVAKFESYLLGWSLGLDPDCYLFFHSSAAVDEKGQLVGFNDVEFKNADLDQLLEQGRTEMNQEKRKEIYVKVQKIINEELPYVFLFTRNRVSAMNKKIQGVVWSTLGPLFPEKWYIKQ</sequence>
<dbReference type="PANTHER" id="PTHR30290:SF9">
    <property type="entry name" value="OLIGOPEPTIDE-BINDING PROTEIN APPA"/>
    <property type="match status" value="1"/>
</dbReference>
<reference evidence="6" key="2">
    <citation type="journal article" date="2023" name="Biology">
        <title>Prokaryotic Life Associated with Coal-Fire Gas Vents Revealed by Metagenomics.</title>
        <authorList>
            <person name="Kadnikov V.V."/>
            <person name="Mardanov A.V."/>
            <person name="Beletsky A.V."/>
            <person name="Karnachuk O.V."/>
            <person name="Ravin N.V."/>
        </authorList>
    </citation>
    <scope>NUCLEOTIDE SEQUENCE</scope>
    <source>
        <strain evidence="6">Bu02</strain>
    </source>
</reference>
<dbReference type="PANTHER" id="PTHR30290">
    <property type="entry name" value="PERIPLASMIC BINDING COMPONENT OF ABC TRANSPORTER"/>
    <property type="match status" value="1"/>
</dbReference>
<dbReference type="PROSITE" id="PS51257">
    <property type="entry name" value="PROKAR_LIPOPROTEIN"/>
    <property type="match status" value="1"/>
</dbReference>
<dbReference type="InterPro" id="IPR039424">
    <property type="entry name" value="SBP_5"/>
</dbReference>
<feature type="domain" description="Solute-binding protein family 5" evidence="5">
    <location>
        <begin position="83"/>
        <end position="444"/>
    </location>
</feature>
<keyword evidence="2" id="KW-0813">Transport</keyword>
<dbReference type="GO" id="GO:1904680">
    <property type="term" value="F:peptide transmembrane transporter activity"/>
    <property type="evidence" value="ECO:0007669"/>
    <property type="project" value="TreeGrafter"/>
</dbReference>
<evidence type="ECO:0000256" key="2">
    <source>
        <dbReference type="ARBA" id="ARBA00022448"/>
    </source>
</evidence>
<dbReference type="Gene3D" id="3.40.190.10">
    <property type="entry name" value="Periplasmic binding protein-like II"/>
    <property type="match status" value="1"/>
</dbReference>
<feature type="chain" id="PRO_5043759211" description="Solute-binding protein family 5 domain-containing protein" evidence="4">
    <location>
        <begin position="22"/>
        <end position="541"/>
    </location>
</feature>
<evidence type="ECO:0000259" key="5">
    <source>
        <dbReference type="Pfam" id="PF00496"/>
    </source>
</evidence>
<evidence type="ECO:0000256" key="3">
    <source>
        <dbReference type="ARBA" id="ARBA00022729"/>
    </source>
</evidence>
<dbReference type="GO" id="GO:0015833">
    <property type="term" value="P:peptide transport"/>
    <property type="evidence" value="ECO:0007669"/>
    <property type="project" value="TreeGrafter"/>
</dbReference>
<dbReference type="Gene3D" id="3.10.105.10">
    <property type="entry name" value="Dipeptide-binding Protein, Domain 3"/>
    <property type="match status" value="1"/>
</dbReference>
<dbReference type="KEGG" id="fcz:IMF26_00885"/>
<comment type="similarity">
    <text evidence="1">Belongs to the bacterial solute-binding protein 5 family.</text>
</comment>
<name>A0AAT9LC56_9FIRM</name>
<evidence type="ECO:0000256" key="1">
    <source>
        <dbReference type="ARBA" id="ARBA00005695"/>
    </source>
</evidence>
<accession>A0AAT9LC56</accession>
<dbReference type="GO" id="GO:0043190">
    <property type="term" value="C:ATP-binding cassette (ABC) transporter complex"/>
    <property type="evidence" value="ECO:0007669"/>
    <property type="project" value="InterPro"/>
</dbReference>
<gene>
    <name evidence="6" type="ORF">IMF26_00885</name>
</gene>
<proteinExistence type="inferred from homology"/>
<dbReference type="GO" id="GO:0042597">
    <property type="term" value="C:periplasmic space"/>
    <property type="evidence" value="ECO:0007669"/>
    <property type="project" value="UniProtKB-ARBA"/>
</dbReference>
<reference evidence="6" key="1">
    <citation type="submission" date="2020-10" db="EMBL/GenBank/DDBJ databases">
        <authorList>
            <person name="Kadnikov V."/>
            <person name="Beletsky A.V."/>
            <person name="Mardanov A.V."/>
            <person name="Karnachuk O.V."/>
            <person name="Ravin N.V."/>
        </authorList>
    </citation>
    <scope>NUCLEOTIDE SEQUENCE</scope>
    <source>
        <strain evidence="6">Bu02</strain>
    </source>
</reference>